<keyword evidence="2" id="KW-1185">Reference proteome</keyword>
<organism evidence="1 2">
    <name type="scientific">Daphnia magna</name>
    <dbReference type="NCBI Taxonomy" id="35525"/>
    <lineage>
        <taxon>Eukaryota</taxon>
        <taxon>Metazoa</taxon>
        <taxon>Ecdysozoa</taxon>
        <taxon>Arthropoda</taxon>
        <taxon>Crustacea</taxon>
        <taxon>Branchiopoda</taxon>
        <taxon>Diplostraca</taxon>
        <taxon>Cladocera</taxon>
        <taxon>Anomopoda</taxon>
        <taxon>Daphniidae</taxon>
        <taxon>Daphnia</taxon>
    </lineage>
</organism>
<dbReference type="AlphaFoldDB" id="A0A0P6DCA0"/>
<accession>A0A0P6DCA0</accession>
<name>A0A0P6DCA0_9CRUS</name>
<gene>
    <name evidence="1" type="ORF">APZ42_027693</name>
</gene>
<comment type="caution">
    <text evidence="1">The sequence shown here is derived from an EMBL/GenBank/DDBJ whole genome shotgun (WGS) entry which is preliminary data.</text>
</comment>
<evidence type="ECO:0000313" key="2">
    <source>
        <dbReference type="Proteomes" id="UP000076858"/>
    </source>
</evidence>
<protein>
    <submittedName>
        <fullName evidence="1">Uncharacterized protein</fullName>
    </submittedName>
</protein>
<dbReference type="Proteomes" id="UP000076858">
    <property type="component" value="Unassembled WGS sequence"/>
</dbReference>
<dbReference type="EMBL" id="LRGB01002227">
    <property type="protein sequence ID" value="KZS08386.1"/>
    <property type="molecule type" value="Genomic_DNA"/>
</dbReference>
<proteinExistence type="predicted"/>
<reference evidence="1 2" key="1">
    <citation type="submission" date="2016-03" db="EMBL/GenBank/DDBJ databases">
        <title>EvidentialGene: Evidence-directed Construction of Genes on Genomes.</title>
        <authorList>
            <person name="Gilbert D.G."/>
            <person name="Choi J.-H."/>
            <person name="Mockaitis K."/>
            <person name="Colbourne J."/>
            <person name="Pfrender M."/>
        </authorList>
    </citation>
    <scope>NUCLEOTIDE SEQUENCE [LARGE SCALE GENOMIC DNA]</scope>
    <source>
        <strain evidence="1 2">Xinb3</strain>
        <tissue evidence="1">Complete organism</tissue>
    </source>
</reference>
<sequence>MRVFKQSKRRKPPSKCFLKWNHLTRVRLSAETPSNKLHTKALMSILKNTYLSSTSPPETWTMLERAAQTNKLFVVSSSSRWEGQRRQSTTRANTDMAALTAVDRSITSIALYFQQLWKTSRTLKCNINTQW</sequence>
<evidence type="ECO:0000313" key="1">
    <source>
        <dbReference type="EMBL" id="KZS08386.1"/>
    </source>
</evidence>